<keyword evidence="3" id="KW-1185">Reference proteome</keyword>
<name>B9SYE6_RICCO</name>
<evidence type="ECO:0000313" key="2">
    <source>
        <dbReference type="EMBL" id="EEF31375.1"/>
    </source>
</evidence>
<dbReference type="AlphaFoldDB" id="B9SYE6"/>
<dbReference type="InParanoid" id="B9SYE6"/>
<gene>
    <name evidence="2" type="ORF">RCOM_0060320</name>
</gene>
<proteinExistence type="predicted"/>
<sequence length="62" mass="7237">MTDHLNHSNLHRVSFWYLPAVGKERGSGGKEQEVRRQETATEGRKQKRAADWEEGDREEKDV</sequence>
<dbReference type="EMBL" id="EQ974248">
    <property type="protein sequence ID" value="EEF31375.1"/>
    <property type="molecule type" value="Genomic_DNA"/>
</dbReference>
<organism evidence="2 3">
    <name type="scientific">Ricinus communis</name>
    <name type="common">Castor bean</name>
    <dbReference type="NCBI Taxonomy" id="3988"/>
    <lineage>
        <taxon>Eukaryota</taxon>
        <taxon>Viridiplantae</taxon>
        <taxon>Streptophyta</taxon>
        <taxon>Embryophyta</taxon>
        <taxon>Tracheophyta</taxon>
        <taxon>Spermatophyta</taxon>
        <taxon>Magnoliopsida</taxon>
        <taxon>eudicotyledons</taxon>
        <taxon>Gunneridae</taxon>
        <taxon>Pentapetalae</taxon>
        <taxon>rosids</taxon>
        <taxon>fabids</taxon>
        <taxon>Malpighiales</taxon>
        <taxon>Euphorbiaceae</taxon>
        <taxon>Acalyphoideae</taxon>
        <taxon>Acalypheae</taxon>
        <taxon>Ricinus</taxon>
    </lineage>
</organism>
<evidence type="ECO:0000313" key="3">
    <source>
        <dbReference type="Proteomes" id="UP000008311"/>
    </source>
</evidence>
<evidence type="ECO:0000256" key="1">
    <source>
        <dbReference type="SAM" id="MobiDB-lite"/>
    </source>
</evidence>
<dbReference type="Proteomes" id="UP000008311">
    <property type="component" value="Unassembled WGS sequence"/>
</dbReference>
<feature type="region of interest" description="Disordered" evidence="1">
    <location>
        <begin position="22"/>
        <end position="62"/>
    </location>
</feature>
<accession>B9SYE6</accession>
<reference evidence="3" key="1">
    <citation type="journal article" date="2010" name="Nat. Biotechnol.">
        <title>Draft genome sequence of the oilseed species Ricinus communis.</title>
        <authorList>
            <person name="Chan A.P."/>
            <person name="Crabtree J."/>
            <person name="Zhao Q."/>
            <person name="Lorenzi H."/>
            <person name="Orvis J."/>
            <person name="Puiu D."/>
            <person name="Melake-Berhan A."/>
            <person name="Jones K.M."/>
            <person name="Redman J."/>
            <person name="Chen G."/>
            <person name="Cahoon E.B."/>
            <person name="Gedil M."/>
            <person name="Stanke M."/>
            <person name="Haas B.J."/>
            <person name="Wortman J.R."/>
            <person name="Fraser-Liggett C.M."/>
            <person name="Ravel J."/>
            <person name="Rabinowicz P.D."/>
        </authorList>
    </citation>
    <scope>NUCLEOTIDE SEQUENCE [LARGE SCALE GENOMIC DNA]</scope>
    <source>
        <strain evidence="3">cv. Hale</strain>
    </source>
</reference>
<protein>
    <submittedName>
        <fullName evidence="2">Uncharacterized protein</fullName>
    </submittedName>
</protein>